<dbReference type="Proteomes" id="UP000525298">
    <property type="component" value="Unassembled WGS sequence"/>
</dbReference>
<evidence type="ECO:0000259" key="1">
    <source>
        <dbReference type="PROSITE" id="PS50075"/>
    </source>
</evidence>
<dbReference type="SUPFAM" id="SSF47336">
    <property type="entry name" value="ACP-like"/>
    <property type="match status" value="1"/>
</dbReference>
<gene>
    <name evidence="2" type="ORF">HNR65_001597</name>
</gene>
<organism evidence="2 3">
    <name type="scientific">Desulfosalsimonas propionicica</name>
    <dbReference type="NCBI Taxonomy" id="332175"/>
    <lineage>
        <taxon>Bacteria</taxon>
        <taxon>Pseudomonadati</taxon>
        <taxon>Thermodesulfobacteriota</taxon>
        <taxon>Desulfobacteria</taxon>
        <taxon>Desulfobacterales</taxon>
        <taxon>Desulfosalsimonadaceae</taxon>
        <taxon>Desulfosalsimonas</taxon>
    </lineage>
</organism>
<dbReference type="InterPro" id="IPR036736">
    <property type="entry name" value="ACP-like_sf"/>
</dbReference>
<feature type="domain" description="Carrier" evidence="1">
    <location>
        <begin position="3"/>
        <end position="83"/>
    </location>
</feature>
<evidence type="ECO:0000313" key="3">
    <source>
        <dbReference type="Proteomes" id="UP000525298"/>
    </source>
</evidence>
<sequence length="96" mass="11160">MRSNRQDIEAEIYRIFREQFEIEDPGPDEDLREVHGFDSIDAIELLMEIEKLFQVEMDQETKKDALSYIRTINGICDYIEQVLPDAGAHVSRVANS</sequence>
<evidence type="ECO:0000313" key="2">
    <source>
        <dbReference type="EMBL" id="MBA2881271.1"/>
    </source>
</evidence>
<dbReference type="InterPro" id="IPR009081">
    <property type="entry name" value="PP-bd_ACP"/>
</dbReference>
<dbReference type="AlphaFoldDB" id="A0A7W0HKP1"/>
<proteinExistence type="predicted"/>
<dbReference type="RefSeq" id="WP_181550918.1">
    <property type="nucleotide sequence ID" value="NZ_JACDUS010000003.1"/>
</dbReference>
<name>A0A7W0HKP1_9BACT</name>
<dbReference type="EMBL" id="JACDUS010000003">
    <property type="protein sequence ID" value="MBA2881271.1"/>
    <property type="molecule type" value="Genomic_DNA"/>
</dbReference>
<keyword evidence="3" id="KW-1185">Reference proteome</keyword>
<reference evidence="2 3" key="1">
    <citation type="submission" date="2020-07" db="EMBL/GenBank/DDBJ databases">
        <title>Genomic Encyclopedia of Type Strains, Phase IV (KMG-IV): sequencing the most valuable type-strain genomes for metagenomic binning, comparative biology and taxonomic classification.</title>
        <authorList>
            <person name="Goeker M."/>
        </authorList>
    </citation>
    <scope>NUCLEOTIDE SEQUENCE [LARGE SCALE GENOMIC DNA]</scope>
    <source>
        <strain evidence="2 3">DSM 17721</strain>
    </source>
</reference>
<comment type="caution">
    <text evidence="2">The sequence shown here is derived from an EMBL/GenBank/DDBJ whole genome shotgun (WGS) entry which is preliminary data.</text>
</comment>
<accession>A0A7W0HKP1</accession>
<dbReference type="PROSITE" id="PS50075">
    <property type="entry name" value="CARRIER"/>
    <property type="match status" value="1"/>
</dbReference>
<protein>
    <submittedName>
        <fullName evidence="2">Acyl carrier protein</fullName>
    </submittedName>
</protein>
<dbReference type="Gene3D" id="1.10.1200.10">
    <property type="entry name" value="ACP-like"/>
    <property type="match status" value="1"/>
</dbReference>
<dbReference type="Pfam" id="PF00550">
    <property type="entry name" value="PP-binding"/>
    <property type="match status" value="1"/>
</dbReference>